<keyword evidence="3" id="KW-1003">Cell membrane</keyword>
<dbReference type="Gene3D" id="3.40.50.300">
    <property type="entry name" value="P-loop containing nucleotide triphosphate hydrolases"/>
    <property type="match status" value="1"/>
</dbReference>
<keyword evidence="4" id="KW-0547">Nucleotide-binding</keyword>
<dbReference type="Pfam" id="PF08352">
    <property type="entry name" value="oligo_HPY"/>
    <property type="match status" value="1"/>
</dbReference>
<dbReference type="InterPro" id="IPR013563">
    <property type="entry name" value="Oligopep_ABC_C"/>
</dbReference>
<keyword evidence="6" id="KW-1278">Translocase</keyword>
<sequence length="352" mass="38249">MTDSTSGTADREPLLSVENLKTHIRADDHTVHAVDGVSFTVDPGETVCLVGESGSGKSVTCESLTRIVPEPPAKLVGGTVRFDDVPLHDATEDRLREIRGNRIAHVFQQPQEALDPVYTVGDQIVETIQIHEDCATAEARTRAIELLREVGIPQAERRVDDYPHEFSQGMAQRVAIAIALAADPDLLIADEPTTAVDVTVQARLIELLRTLTDGDVAVLLITHDFRVVASLADRVLVMYGGTIVERGPVTDVFDRPAHPYTQALFESYEGVTRRSSRYARADVPTTGCRYRKECPHAVDDCAGGEQPTFYSPPGRDRGRHEISCVHYAPDGEPSEILTDGAVAGTTGGETDD</sequence>
<evidence type="ECO:0000256" key="6">
    <source>
        <dbReference type="ARBA" id="ARBA00022967"/>
    </source>
</evidence>
<keyword evidence="2" id="KW-0813">Transport</keyword>
<dbReference type="EC" id="7.2.2.11" evidence="10"/>
<dbReference type="Pfam" id="PF00005">
    <property type="entry name" value="ABC_tran"/>
    <property type="match status" value="1"/>
</dbReference>
<dbReference type="CDD" id="cd03257">
    <property type="entry name" value="ABC_NikE_OppD_transporters"/>
    <property type="match status" value="1"/>
</dbReference>
<dbReference type="InterPro" id="IPR050388">
    <property type="entry name" value="ABC_Ni/Peptide_Import"/>
</dbReference>
<evidence type="ECO:0000313" key="15">
    <source>
        <dbReference type="EMBL" id="SDQ19574.1"/>
    </source>
</evidence>
<evidence type="ECO:0000259" key="14">
    <source>
        <dbReference type="PROSITE" id="PS50893"/>
    </source>
</evidence>
<proteinExistence type="predicted"/>
<evidence type="ECO:0000256" key="1">
    <source>
        <dbReference type="ARBA" id="ARBA00004202"/>
    </source>
</evidence>
<evidence type="ECO:0000256" key="5">
    <source>
        <dbReference type="ARBA" id="ARBA00022840"/>
    </source>
</evidence>
<dbReference type="GO" id="GO:0005886">
    <property type="term" value="C:plasma membrane"/>
    <property type="evidence" value="ECO:0007669"/>
    <property type="project" value="UniProtKB-SubCell"/>
</dbReference>
<keyword evidence="16" id="KW-1185">Reference proteome</keyword>
<keyword evidence="7" id="KW-0406">Ion transport</keyword>
<accession>A0A1H0YWS3</accession>
<dbReference type="OrthoDB" id="18209at2157"/>
<evidence type="ECO:0000313" key="16">
    <source>
        <dbReference type="Proteomes" id="UP000198848"/>
    </source>
</evidence>
<evidence type="ECO:0000256" key="7">
    <source>
        <dbReference type="ARBA" id="ARBA00023065"/>
    </source>
</evidence>
<keyword evidence="8" id="KW-0472">Membrane</keyword>
<dbReference type="PANTHER" id="PTHR43297:SF13">
    <property type="entry name" value="NICKEL ABC TRANSPORTER, ATP-BINDING PROTEIN"/>
    <property type="match status" value="1"/>
</dbReference>
<dbReference type="FunFam" id="3.40.50.300:FF:000016">
    <property type="entry name" value="Oligopeptide ABC transporter ATP-binding component"/>
    <property type="match status" value="1"/>
</dbReference>
<evidence type="ECO:0000256" key="8">
    <source>
        <dbReference type="ARBA" id="ARBA00023136"/>
    </source>
</evidence>
<comment type="catalytic activity">
    <reaction evidence="12">
        <text>Ni(2+)(out) + ATP + H2O = Ni(2+)(in) + ADP + phosphate + H(+)</text>
        <dbReference type="Rhea" id="RHEA:15557"/>
        <dbReference type="ChEBI" id="CHEBI:15377"/>
        <dbReference type="ChEBI" id="CHEBI:15378"/>
        <dbReference type="ChEBI" id="CHEBI:30616"/>
        <dbReference type="ChEBI" id="CHEBI:43474"/>
        <dbReference type="ChEBI" id="CHEBI:49786"/>
        <dbReference type="ChEBI" id="CHEBI:456216"/>
        <dbReference type="EC" id="7.2.2.11"/>
    </reaction>
    <physiologicalReaction direction="left-to-right" evidence="12">
        <dbReference type="Rhea" id="RHEA:15558"/>
    </physiologicalReaction>
</comment>
<feature type="region of interest" description="Disordered" evidence="13">
    <location>
        <begin position="327"/>
        <end position="352"/>
    </location>
</feature>
<dbReference type="NCBIfam" id="TIGR01727">
    <property type="entry name" value="oligo_HPY"/>
    <property type="match status" value="1"/>
</dbReference>
<dbReference type="InterPro" id="IPR027417">
    <property type="entry name" value="P-loop_NTPase"/>
</dbReference>
<organism evidence="15 16">
    <name type="scientific">Natronobacterium texcoconense</name>
    <dbReference type="NCBI Taxonomy" id="1095778"/>
    <lineage>
        <taxon>Archaea</taxon>
        <taxon>Methanobacteriati</taxon>
        <taxon>Methanobacteriota</taxon>
        <taxon>Stenosarchaea group</taxon>
        <taxon>Halobacteria</taxon>
        <taxon>Halobacteriales</taxon>
        <taxon>Natrialbaceae</taxon>
        <taxon>Natronobacterium</taxon>
    </lineage>
</organism>
<dbReference type="STRING" id="1095778.SAMN04489842_0037"/>
<dbReference type="GO" id="GO:0015833">
    <property type="term" value="P:peptide transport"/>
    <property type="evidence" value="ECO:0007669"/>
    <property type="project" value="InterPro"/>
</dbReference>
<evidence type="ECO:0000256" key="3">
    <source>
        <dbReference type="ARBA" id="ARBA00022475"/>
    </source>
</evidence>
<dbReference type="SUPFAM" id="SSF52540">
    <property type="entry name" value="P-loop containing nucleoside triphosphate hydrolases"/>
    <property type="match status" value="1"/>
</dbReference>
<dbReference type="EMBL" id="FNLC01000001">
    <property type="protein sequence ID" value="SDQ19574.1"/>
    <property type="molecule type" value="Genomic_DNA"/>
</dbReference>
<dbReference type="InterPro" id="IPR003593">
    <property type="entry name" value="AAA+_ATPase"/>
</dbReference>
<evidence type="ECO:0000256" key="4">
    <source>
        <dbReference type="ARBA" id="ARBA00022741"/>
    </source>
</evidence>
<dbReference type="PROSITE" id="PS50893">
    <property type="entry name" value="ABC_TRANSPORTER_2"/>
    <property type="match status" value="1"/>
</dbReference>
<evidence type="ECO:0000256" key="12">
    <source>
        <dbReference type="ARBA" id="ARBA00048610"/>
    </source>
</evidence>
<dbReference type="InterPro" id="IPR017871">
    <property type="entry name" value="ABC_transporter-like_CS"/>
</dbReference>
<evidence type="ECO:0000256" key="10">
    <source>
        <dbReference type="ARBA" id="ARBA00039098"/>
    </source>
</evidence>
<dbReference type="PROSITE" id="PS00211">
    <property type="entry name" value="ABC_TRANSPORTER_1"/>
    <property type="match status" value="1"/>
</dbReference>
<dbReference type="GO" id="GO:0016887">
    <property type="term" value="F:ATP hydrolysis activity"/>
    <property type="evidence" value="ECO:0007669"/>
    <property type="project" value="InterPro"/>
</dbReference>
<dbReference type="AlphaFoldDB" id="A0A1H0YWS3"/>
<evidence type="ECO:0000256" key="2">
    <source>
        <dbReference type="ARBA" id="ARBA00022448"/>
    </source>
</evidence>
<dbReference type="PANTHER" id="PTHR43297">
    <property type="entry name" value="OLIGOPEPTIDE TRANSPORT ATP-BINDING PROTEIN APPD"/>
    <property type="match status" value="1"/>
</dbReference>
<feature type="domain" description="ABC transporter" evidence="14">
    <location>
        <begin position="15"/>
        <end position="265"/>
    </location>
</feature>
<evidence type="ECO:0000256" key="13">
    <source>
        <dbReference type="SAM" id="MobiDB-lite"/>
    </source>
</evidence>
<evidence type="ECO:0000256" key="11">
    <source>
        <dbReference type="ARBA" id="ARBA00044143"/>
    </source>
</evidence>
<dbReference type="RefSeq" id="WP_090375621.1">
    <property type="nucleotide sequence ID" value="NZ_FNLC01000001.1"/>
</dbReference>
<dbReference type="InterPro" id="IPR003439">
    <property type="entry name" value="ABC_transporter-like_ATP-bd"/>
</dbReference>
<dbReference type="GO" id="GO:0005524">
    <property type="term" value="F:ATP binding"/>
    <property type="evidence" value="ECO:0007669"/>
    <property type="project" value="UniProtKB-KW"/>
</dbReference>
<evidence type="ECO:0000256" key="9">
    <source>
        <dbReference type="ARBA" id="ARBA00038669"/>
    </source>
</evidence>
<dbReference type="Proteomes" id="UP000198848">
    <property type="component" value="Unassembled WGS sequence"/>
</dbReference>
<name>A0A1H0YWS3_NATTX</name>
<dbReference type="SMART" id="SM00382">
    <property type="entry name" value="AAA"/>
    <property type="match status" value="1"/>
</dbReference>
<reference evidence="16" key="1">
    <citation type="submission" date="2016-10" db="EMBL/GenBank/DDBJ databases">
        <authorList>
            <person name="Varghese N."/>
            <person name="Submissions S."/>
        </authorList>
    </citation>
    <scope>NUCLEOTIDE SEQUENCE [LARGE SCALE GENOMIC DNA]</scope>
    <source>
        <strain evidence="16">DSM 24767</strain>
    </source>
</reference>
<comment type="subcellular location">
    <subcellularLocation>
        <location evidence="1">Cell membrane</location>
        <topology evidence="1">Peripheral membrane protein</topology>
    </subcellularLocation>
</comment>
<keyword evidence="5 15" id="KW-0067">ATP-binding</keyword>
<protein>
    <recommendedName>
        <fullName evidence="11">Nickel import system ATP-binding protein NikD</fullName>
        <ecNumber evidence="10">7.2.2.11</ecNumber>
    </recommendedName>
</protein>
<gene>
    <name evidence="15" type="ORF">SAMN04489842_0037</name>
</gene>
<comment type="subunit">
    <text evidence="9">The complex is composed of two ATP-binding proteins (NikD and NikE), two transmembrane proteins (NikB and NikC) and a solute-binding protein (NikA).</text>
</comment>
<dbReference type="GO" id="GO:0015413">
    <property type="term" value="F:ABC-type nickel transporter activity"/>
    <property type="evidence" value="ECO:0007669"/>
    <property type="project" value="UniProtKB-EC"/>
</dbReference>